<dbReference type="AlphaFoldDB" id="A0AB72UFQ7"/>
<dbReference type="RefSeq" id="WP_007092067.1">
    <property type="nucleotide sequence ID" value="NZ_CP004388.1"/>
</dbReference>
<accession>A0AB72UFQ7</accession>
<feature type="compositionally biased region" description="Basic residues" evidence="1">
    <location>
        <begin position="28"/>
        <end position="38"/>
    </location>
</feature>
<reference evidence="2 3" key="1">
    <citation type="journal article" date="2012" name="J. Bacteriol.">
        <title>Genome sequence of Thalassospira xiamenensis type strain M-5.</title>
        <authorList>
            <person name="Lai Q."/>
            <person name="Shao Z."/>
        </authorList>
    </citation>
    <scope>NUCLEOTIDE SEQUENCE [LARGE SCALE GENOMIC DNA]</scope>
    <source>
        <strain evidence="2 3">M-5</strain>
    </source>
</reference>
<protein>
    <submittedName>
        <fullName evidence="2">Uncharacterized protein</fullName>
    </submittedName>
</protein>
<dbReference type="EMBL" id="CP004388">
    <property type="protein sequence ID" value="AJD53156.1"/>
    <property type="molecule type" value="Genomic_DNA"/>
</dbReference>
<dbReference type="KEGG" id="txi:TH3_15250"/>
<feature type="compositionally biased region" description="Polar residues" evidence="1">
    <location>
        <begin position="1"/>
        <end position="11"/>
    </location>
</feature>
<sequence>MTAQQSKQYPATNEERKKREAEALRANLARRKQQQRSRKTVDQNTKADEQGSGSDGSDKD</sequence>
<feature type="region of interest" description="Disordered" evidence="1">
    <location>
        <begin position="1"/>
        <end position="60"/>
    </location>
</feature>
<proteinExistence type="predicted"/>
<organism evidence="2 3">
    <name type="scientific">Thalassospira xiamenensis M-5 = DSM 17429</name>
    <dbReference type="NCBI Taxonomy" id="1123366"/>
    <lineage>
        <taxon>Bacteria</taxon>
        <taxon>Pseudomonadati</taxon>
        <taxon>Pseudomonadota</taxon>
        <taxon>Alphaproteobacteria</taxon>
        <taxon>Rhodospirillales</taxon>
        <taxon>Thalassospiraceae</taxon>
        <taxon>Thalassospira</taxon>
    </lineage>
</organism>
<feature type="compositionally biased region" description="Basic and acidic residues" evidence="1">
    <location>
        <begin position="13"/>
        <end position="23"/>
    </location>
</feature>
<evidence type="ECO:0000313" key="2">
    <source>
        <dbReference type="EMBL" id="AJD53156.1"/>
    </source>
</evidence>
<dbReference type="GeneID" id="31928725"/>
<evidence type="ECO:0000256" key="1">
    <source>
        <dbReference type="SAM" id="MobiDB-lite"/>
    </source>
</evidence>
<feature type="compositionally biased region" description="Basic and acidic residues" evidence="1">
    <location>
        <begin position="39"/>
        <end position="49"/>
    </location>
</feature>
<name>A0AB72UFQ7_9PROT</name>
<evidence type="ECO:0000313" key="3">
    <source>
        <dbReference type="Proteomes" id="UP000007127"/>
    </source>
</evidence>
<dbReference type="Proteomes" id="UP000007127">
    <property type="component" value="Chromosome"/>
</dbReference>
<gene>
    <name evidence="2" type="ORF">TH3_15250</name>
</gene>